<sequence length="118" mass="12962">MSVSHYFSMIAKLCTILKGLSGVLLISHSPATWKHIRRINVVMVNMSVAEIDAATALMIVVVMAHGCTGMVRVLPVPVDYQAKAETARQKLLNDANNVIKDWRTELTLGIISDETKSL</sequence>
<dbReference type="Pfam" id="PF02413">
    <property type="entry name" value="Caudo_TAP"/>
    <property type="match status" value="1"/>
</dbReference>
<accession>A0A482ETD0</accession>
<evidence type="ECO:0000313" key="1">
    <source>
        <dbReference type="EMBL" id="QBM91370.1"/>
    </source>
</evidence>
<dbReference type="AlphaFoldDB" id="A0A482ETD0"/>
<dbReference type="InterPro" id="IPR003458">
    <property type="entry name" value="Phage_T4_Gp38_tail_assem"/>
</dbReference>
<protein>
    <submittedName>
        <fullName evidence="1">Uncharacterized protein</fullName>
    </submittedName>
</protein>
<keyword evidence="1" id="KW-0614">Plasmid</keyword>
<proteinExistence type="predicted"/>
<dbReference type="EMBL" id="MK356557">
    <property type="protein sequence ID" value="QBM91370.1"/>
    <property type="molecule type" value="Genomic_DNA"/>
</dbReference>
<organism evidence="1">
    <name type="scientific">Salmonella sp</name>
    <dbReference type="NCBI Taxonomy" id="599"/>
    <lineage>
        <taxon>Bacteria</taxon>
        <taxon>Pseudomonadati</taxon>
        <taxon>Pseudomonadota</taxon>
        <taxon>Gammaproteobacteria</taxon>
        <taxon>Enterobacterales</taxon>
        <taxon>Enterobacteriaceae</taxon>
        <taxon>Salmonella</taxon>
    </lineage>
</organism>
<name>A0A482ETD0_SALSP</name>
<reference evidence="1" key="1">
    <citation type="submission" date="2019-01" db="EMBL/GenBank/DDBJ databases">
        <title>Salmonella strain 1423 plasmid sequences.</title>
        <authorList>
            <person name="Chen K."/>
            <person name="Chen S."/>
        </authorList>
    </citation>
    <scope>NUCLEOTIDE SEQUENCE</scope>
    <source>
        <strain evidence="1">Sa1423</strain>
        <plasmid evidence="1">pSa1423-90k</plasmid>
    </source>
</reference>
<geneLocation type="plasmid" evidence="1">
    <name>pSa1423-90k</name>
</geneLocation>
<gene>
    <name evidence="1" type="ORF">NNIBIDOC_00037</name>
</gene>